<comment type="caution">
    <text evidence="1">The sequence shown here is derived from an EMBL/GenBank/DDBJ whole genome shotgun (WGS) entry which is preliminary data.</text>
</comment>
<dbReference type="AlphaFoldDB" id="A0A4U6D126"/>
<keyword evidence="2" id="KW-1185">Reference proteome</keyword>
<dbReference type="OrthoDB" id="267364at2"/>
<dbReference type="RefSeq" id="WP_137342383.1">
    <property type="nucleotide sequence ID" value="NZ_BSQH01000009.1"/>
</dbReference>
<reference evidence="1 2" key="1">
    <citation type="submission" date="2019-05" db="EMBL/GenBank/DDBJ databases">
        <title>Dyadobacter AR-3-8 sp. nov., isolated from arctic soil.</title>
        <authorList>
            <person name="Chaudhary D.K."/>
        </authorList>
    </citation>
    <scope>NUCLEOTIDE SEQUENCE [LARGE SCALE GENOMIC DNA]</scope>
    <source>
        <strain evidence="1 2">AR-3-8</strain>
    </source>
</reference>
<proteinExistence type="predicted"/>
<sequence length="205" mass="23909">MEKKISFEAYVPELAYAYCDHLHKIYKFDFFLSRPRQSRLGDFTVKPGYIPRITVNKNLNPYNFLITYLHEVAHHVVYTQTKSRGRKRVAPHGIEWKTEFEILLIPVMNDKIFPADILEPLLKYSKNPKASTSGDHVLYNSIKRYDDQSLNPNKVALIHLTEGSNFVFHNRQFVKGSLRRTRVLCIDKASQRRYTIPAHALVEAC</sequence>
<organism evidence="1 2">
    <name type="scientific">Dyadobacter frigoris</name>
    <dbReference type="NCBI Taxonomy" id="2576211"/>
    <lineage>
        <taxon>Bacteria</taxon>
        <taxon>Pseudomonadati</taxon>
        <taxon>Bacteroidota</taxon>
        <taxon>Cytophagia</taxon>
        <taxon>Cytophagales</taxon>
        <taxon>Spirosomataceae</taxon>
        <taxon>Dyadobacter</taxon>
    </lineage>
</organism>
<accession>A0A4U6D126</accession>
<name>A0A4U6D126_9BACT</name>
<evidence type="ECO:0008006" key="3">
    <source>
        <dbReference type="Google" id="ProtNLM"/>
    </source>
</evidence>
<evidence type="ECO:0000313" key="1">
    <source>
        <dbReference type="EMBL" id="TKT89751.1"/>
    </source>
</evidence>
<gene>
    <name evidence="1" type="ORF">FDK13_23165</name>
</gene>
<dbReference type="EMBL" id="SZVO01000011">
    <property type="protein sequence ID" value="TKT89751.1"/>
    <property type="molecule type" value="Genomic_DNA"/>
</dbReference>
<dbReference type="Proteomes" id="UP000304900">
    <property type="component" value="Unassembled WGS sequence"/>
</dbReference>
<evidence type="ECO:0000313" key="2">
    <source>
        <dbReference type="Proteomes" id="UP000304900"/>
    </source>
</evidence>
<protein>
    <recommendedName>
        <fullName evidence="3">SprT domain-containing protein</fullName>
    </recommendedName>
</protein>